<evidence type="ECO:0000256" key="1">
    <source>
        <dbReference type="ARBA" id="ARBA00022598"/>
    </source>
</evidence>
<dbReference type="InterPro" id="IPR004143">
    <property type="entry name" value="BPL_LPL_catalytic"/>
</dbReference>
<evidence type="ECO:0000259" key="5">
    <source>
        <dbReference type="Pfam" id="PF03099"/>
    </source>
</evidence>
<evidence type="ECO:0000313" key="6">
    <source>
        <dbReference type="EMBL" id="GAA4265402.1"/>
    </source>
</evidence>
<evidence type="ECO:0000313" key="7">
    <source>
        <dbReference type="Proteomes" id="UP001501594"/>
    </source>
</evidence>
<dbReference type="Gene3D" id="3.30.930.10">
    <property type="entry name" value="Bira Bifunctional Protein, Domain 2"/>
    <property type="match status" value="1"/>
</dbReference>
<dbReference type="InterPro" id="IPR045864">
    <property type="entry name" value="aa-tRNA-synth_II/BPL/LPL"/>
</dbReference>
<feature type="domain" description="Biotin protein ligase C-terminal" evidence="4">
    <location>
        <begin position="216"/>
        <end position="262"/>
    </location>
</feature>
<dbReference type="InterPro" id="IPR003142">
    <property type="entry name" value="BPL_C"/>
</dbReference>
<dbReference type="Proteomes" id="UP001501594">
    <property type="component" value="Unassembled WGS sequence"/>
</dbReference>
<dbReference type="CDD" id="cd16442">
    <property type="entry name" value="BPL"/>
    <property type="match status" value="1"/>
</dbReference>
<accession>A0ABP8DZR9</accession>
<keyword evidence="2" id="KW-0092">Biotin</keyword>
<dbReference type="EMBL" id="BAABAU010000001">
    <property type="protein sequence ID" value="GAA4265402.1"/>
    <property type="molecule type" value="Genomic_DNA"/>
</dbReference>
<dbReference type="NCBIfam" id="TIGR00121">
    <property type="entry name" value="birA_ligase"/>
    <property type="match status" value="1"/>
</dbReference>
<dbReference type="Pfam" id="PF03099">
    <property type="entry name" value="BPL_LplA_LipB"/>
    <property type="match status" value="1"/>
</dbReference>
<dbReference type="Pfam" id="PF02237">
    <property type="entry name" value="BPL_C"/>
    <property type="match status" value="1"/>
</dbReference>
<dbReference type="PANTHER" id="PTHR12835:SF5">
    <property type="entry name" value="BIOTIN--PROTEIN LIGASE"/>
    <property type="match status" value="1"/>
</dbReference>
<gene>
    <name evidence="6" type="ORF">GCM10022256_10140</name>
</gene>
<dbReference type="Gene3D" id="2.30.30.100">
    <property type="match status" value="1"/>
</dbReference>
<protein>
    <recommendedName>
        <fullName evidence="3">biotin--[biotin carboxyl-carrier protein] ligase</fullName>
        <ecNumber evidence="3">6.3.4.15</ecNumber>
    </recommendedName>
</protein>
<dbReference type="GO" id="GO:0016874">
    <property type="term" value="F:ligase activity"/>
    <property type="evidence" value="ECO:0007669"/>
    <property type="project" value="UniProtKB-KW"/>
</dbReference>
<evidence type="ECO:0000256" key="2">
    <source>
        <dbReference type="ARBA" id="ARBA00023267"/>
    </source>
</evidence>
<proteinExistence type="predicted"/>
<name>A0ABP8DZR9_9MICO</name>
<evidence type="ECO:0000256" key="3">
    <source>
        <dbReference type="ARBA" id="ARBA00024227"/>
    </source>
</evidence>
<keyword evidence="1 6" id="KW-0436">Ligase</keyword>
<keyword evidence="7" id="KW-1185">Reference proteome</keyword>
<dbReference type="RefSeq" id="WP_344793936.1">
    <property type="nucleotide sequence ID" value="NZ_BAABAU010000001.1"/>
</dbReference>
<organism evidence="6 7">
    <name type="scientific">Frondihabitans peucedani</name>
    <dbReference type="NCBI Taxonomy" id="598626"/>
    <lineage>
        <taxon>Bacteria</taxon>
        <taxon>Bacillati</taxon>
        <taxon>Actinomycetota</taxon>
        <taxon>Actinomycetes</taxon>
        <taxon>Micrococcales</taxon>
        <taxon>Microbacteriaceae</taxon>
        <taxon>Frondihabitans</taxon>
    </lineage>
</organism>
<comment type="caution">
    <text evidence="6">The sequence shown here is derived from an EMBL/GenBank/DDBJ whole genome shotgun (WGS) entry which is preliminary data.</text>
</comment>
<dbReference type="EC" id="6.3.4.15" evidence="3"/>
<feature type="domain" description="BPL/LPL catalytic" evidence="5">
    <location>
        <begin position="44"/>
        <end position="149"/>
    </location>
</feature>
<dbReference type="PANTHER" id="PTHR12835">
    <property type="entry name" value="BIOTIN PROTEIN LIGASE"/>
    <property type="match status" value="1"/>
</dbReference>
<reference evidence="7" key="1">
    <citation type="journal article" date="2019" name="Int. J. Syst. Evol. Microbiol.">
        <title>The Global Catalogue of Microorganisms (GCM) 10K type strain sequencing project: providing services to taxonomists for standard genome sequencing and annotation.</title>
        <authorList>
            <consortium name="The Broad Institute Genomics Platform"/>
            <consortium name="The Broad Institute Genome Sequencing Center for Infectious Disease"/>
            <person name="Wu L."/>
            <person name="Ma J."/>
        </authorList>
    </citation>
    <scope>NUCLEOTIDE SEQUENCE [LARGE SCALE GENOMIC DNA]</scope>
    <source>
        <strain evidence="7">JCM 17442</strain>
    </source>
</reference>
<dbReference type="SUPFAM" id="SSF55681">
    <property type="entry name" value="Class II aaRS and biotin synthetases"/>
    <property type="match status" value="1"/>
</dbReference>
<evidence type="ECO:0000259" key="4">
    <source>
        <dbReference type="Pfam" id="PF02237"/>
    </source>
</evidence>
<dbReference type="InterPro" id="IPR004408">
    <property type="entry name" value="Biotin_CoA_COase_ligase"/>
</dbReference>
<sequence>MSGSFPLSRAQAEEFDLRETTGSTNADLVAAAPERSDFAVIASLAQTAGRGRLDRVWEAPAGQMLAASVLLRTRTESGAPLPVESWGWYPLIAGAALRAAVADVLPDREVTLKWPNDVLVAGRKVSGLLADLVTVDGRPDAVVVGSGIDLTIAEADLPTPTSTSLALEGAAGSAEQLGDRVFAAYLENLRALVERLARSGGDTSGIRDTVAAVCDTIGRRVRVELPDGTDRFGTATGLDAAGRLLVLADDLPDEIAVAAGDVTHLRYE</sequence>